<dbReference type="Gene3D" id="2.130.10.10">
    <property type="entry name" value="YVTN repeat-like/Quinoprotein amine dehydrogenase"/>
    <property type="match status" value="3"/>
</dbReference>
<feature type="compositionally biased region" description="Polar residues" evidence="1">
    <location>
        <begin position="920"/>
        <end position="929"/>
    </location>
</feature>
<dbReference type="SUPFAM" id="SSF50998">
    <property type="entry name" value="Quinoprotein alcohol dehydrogenase-like"/>
    <property type="match status" value="1"/>
</dbReference>
<feature type="region of interest" description="Disordered" evidence="1">
    <location>
        <begin position="993"/>
        <end position="1062"/>
    </location>
</feature>
<dbReference type="PANTHER" id="PTHR45589:SF1">
    <property type="entry name" value="WD REPEAT DOMAIN 62, ISOFORM G"/>
    <property type="match status" value="1"/>
</dbReference>
<dbReference type="Proteomes" id="UP000054383">
    <property type="component" value="Unassembled WGS sequence"/>
</dbReference>
<dbReference type="SMART" id="SM00320">
    <property type="entry name" value="WD40"/>
    <property type="match status" value="8"/>
</dbReference>
<feature type="compositionally biased region" description="Basic and acidic residues" evidence="1">
    <location>
        <begin position="1010"/>
        <end position="1019"/>
    </location>
</feature>
<dbReference type="OMA" id="ASYYTWA"/>
<feature type="compositionally biased region" description="Polar residues" evidence="1">
    <location>
        <begin position="15"/>
        <end position="25"/>
    </location>
</feature>
<feature type="region of interest" description="Disordered" evidence="1">
    <location>
        <begin position="1"/>
        <end position="44"/>
    </location>
</feature>
<evidence type="ECO:0000313" key="2">
    <source>
        <dbReference type="EMBL" id="CRG88943.1"/>
    </source>
</evidence>
<dbReference type="SUPFAM" id="SSF50978">
    <property type="entry name" value="WD40 repeat-like"/>
    <property type="match status" value="1"/>
</dbReference>
<feature type="region of interest" description="Disordered" evidence="1">
    <location>
        <begin position="286"/>
        <end position="305"/>
    </location>
</feature>
<accession>A0A0U1M063</accession>
<feature type="compositionally biased region" description="Low complexity" evidence="1">
    <location>
        <begin position="889"/>
        <end position="899"/>
    </location>
</feature>
<gene>
    <name evidence="2" type="ORF">PISL3812_05978</name>
</gene>
<dbReference type="OrthoDB" id="6252103at2759"/>
<name>A0A0U1M063_TALIS</name>
<dbReference type="InterPro" id="IPR036322">
    <property type="entry name" value="WD40_repeat_dom_sf"/>
</dbReference>
<feature type="compositionally biased region" description="Polar residues" evidence="1">
    <location>
        <begin position="295"/>
        <end position="305"/>
    </location>
</feature>
<dbReference type="InterPro" id="IPR052779">
    <property type="entry name" value="WDR62"/>
</dbReference>
<dbReference type="InterPro" id="IPR011047">
    <property type="entry name" value="Quinoprotein_ADH-like_sf"/>
</dbReference>
<reference evidence="2 3" key="1">
    <citation type="submission" date="2015-04" db="EMBL/GenBank/DDBJ databases">
        <authorList>
            <person name="Syromyatnikov M.Y."/>
            <person name="Popov V.N."/>
        </authorList>
    </citation>
    <scope>NUCLEOTIDE SEQUENCE [LARGE SCALE GENOMIC DNA]</scope>
    <source>
        <strain evidence="2">WF-38-12</strain>
    </source>
</reference>
<protein>
    <submittedName>
        <fullName evidence="2">Putative Rho-type GTPase-activating protein 2</fullName>
    </submittedName>
</protein>
<dbReference type="EMBL" id="CVMT01000005">
    <property type="protein sequence ID" value="CRG88943.1"/>
    <property type="molecule type" value="Genomic_DNA"/>
</dbReference>
<organism evidence="2 3">
    <name type="scientific">Talaromyces islandicus</name>
    <name type="common">Penicillium islandicum</name>
    <dbReference type="NCBI Taxonomy" id="28573"/>
    <lineage>
        <taxon>Eukaryota</taxon>
        <taxon>Fungi</taxon>
        <taxon>Dikarya</taxon>
        <taxon>Ascomycota</taxon>
        <taxon>Pezizomycotina</taxon>
        <taxon>Eurotiomycetes</taxon>
        <taxon>Eurotiomycetidae</taxon>
        <taxon>Eurotiales</taxon>
        <taxon>Trichocomaceae</taxon>
        <taxon>Talaromyces</taxon>
        <taxon>Talaromyces sect. Islandici</taxon>
    </lineage>
</organism>
<evidence type="ECO:0000313" key="3">
    <source>
        <dbReference type="Proteomes" id="UP000054383"/>
    </source>
</evidence>
<dbReference type="InterPro" id="IPR001680">
    <property type="entry name" value="WD40_rpt"/>
</dbReference>
<sequence length="1062" mass="115436">MASNSWSAKGKLPGSATSLKITPANSPILRPGTRSPNKPSPHQSALTLQTVIGTTTANPNGFSSHESSKSFALCVGSAAILAQIEIDGTVNQRFFRARPTASPVNPVVSFYNQPASSPVTPDNRYRSVASRAAASGGLTPSVDWTDGSTSRTWSSRDRIKAVTSVAISPNGRFLAIGETGYNPRVSIFSTAADAPRDIPLTMLTEHSFGVRSLAFSSDSQYLATLGDMNDGFLFVWAINLRTGAAKLHSTNKCTSFVRDMCWMGQTLITAGIRHVKVWRLDAQPGSPSKLRPTTDAFTNSPSTSPKALSGRNCVLGPLGDHTFTCIAAITECEAILCTDSGAVCFLDDSENCQKLTVVKYVPFGLTSVTLDSESGNIWIGGRGRKSLKLHVDSIRESLKSRSPSPNTSTEMCNPKTKIPTLISMAYLSTHIVTVDSTRAIHVCPVDTFGSDDEDSLKERLMPAHRDPILGVKPLQSPNIHEADFFTWSCEGTVHFWNVEGKCRASRKVEIEQLSAGEDEAANELKVLRVTEDMNTFVSGDRYGVLRILSANPWKCINEARAHGSEVTDIVIQSVSGLCLIASSGRDRMVQLFKKTDEVFELIQTMDDHVGAVGGLLFMNDGERLLSCSADRTVIVREKASREFDGSTTIAYLMSKVITLKVSPISMTLAPDDPDTLVLSTIDRHIQRFDVSSGRHIHSFKATDSEAIEAVVMGSLTVASEIPGQSPRLLVGVSTTDKSIRVYDLERDTLLTKEFGHSEGVSDVIMLDAKKRDSTSEVSRTLVTTGLDGVVMIWSLSVQQQQVQELSQGNLRDEEETPVKELTATKPPLRRILSRSELAGFRQDSPWGTPTPVREPSPPRIRKKTSRYTLAPPINKSGGFARGDSPPPLSSSARRSVAPVFDARRSPSPPSPKSKVVNGVNHRSSMTSLRRPSIDFRSSRTKTVGPSEFGSLNMSTEQVCRTLRAYRKKLHGTSENPRCGKELERELQLTVTALSERAKRHSLTADTENDSSGRESHERPPVTGPTPSKPTRAARRVPSTPLLSKAGPTKTSRSRSWDADGEG</sequence>
<dbReference type="Pfam" id="PF00400">
    <property type="entry name" value="WD40"/>
    <property type="match status" value="2"/>
</dbReference>
<dbReference type="InterPro" id="IPR015943">
    <property type="entry name" value="WD40/YVTN_repeat-like_dom_sf"/>
</dbReference>
<proteinExistence type="predicted"/>
<dbReference type="AlphaFoldDB" id="A0A0U1M063"/>
<keyword evidence="3" id="KW-1185">Reference proteome</keyword>
<feature type="region of interest" description="Disordered" evidence="1">
    <location>
        <begin position="806"/>
        <end position="949"/>
    </location>
</feature>
<dbReference type="PANTHER" id="PTHR45589">
    <property type="entry name" value="WD REPEAT DOMAIN 62, ISOFORM G"/>
    <property type="match status" value="1"/>
</dbReference>
<feature type="compositionally biased region" description="Polar residues" evidence="1">
    <location>
        <begin position="34"/>
        <end position="44"/>
    </location>
</feature>
<evidence type="ECO:0000256" key="1">
    <source>
        <dbReference type="SAM" id="MobiDB-lite"/>
    </source>
</evidence>